<proteinExistence type="predicted"/>
<name>A0ACD3YE25_9GAMM</name>
<keyword evidence="2" id="KW-1185">Reference proteome</keyword>
<dbReference type="Proteomes" id="UP000829420">
    <property type="component" value="Plasmid pW1-b"/>
</dbReference>
<evidence type="ECO:0000313" key="1">
    <source>
        <dbReference type="EMBL" id="UNH41013.1"/>
    </source>
</evidence>
<dbReference type="EMBL" id="CP093257">
    <property type="protein sequence ID" value="UNH41013.1"/>
    <property type="molecule type" value="Genomic_DNA"/>
</dbReference>
<sequence>MSEAISNFVTFELGGVLGKRFGKKHKIRCANVRQGLGIIDCNRSGFLAWMKLNANKYQKYHIRVTKANGVVRDMSEAEFKMENQGELANVRVTPIYRGSGGKVLSGIQVAVGVSLILVGAFSSAFTGGASISMMVAGASMLASGVIGLLSKQPKIKVGVDNRKNSTYFDGPQNTIEQGDPVPLIYGDEILVGSKLISLKLSVDQIPT</sequence>
<keyword evidence="1" id="KW-0614">Plasmid</keyword>
<evidence type="ECO:0000313" key="2">
    <source>
        <dbReference type="Proteomes" id="UP000829420"/>
    </source>
</evidence>
<gene>
    <name evidence="1" type="ORF">MNY70_18245</name>
</gene>
<organism evidence="1 2">
    <name type="scientific">Moellerella wisconsensis</name>
    <dbReference type="NCBI Taxonomy" id="158849"/>
    <lineage>
        <taxon>Bacteria</taxon>
        <taxon>Pseudomonadati</taxon>
        <taxon>Pseudomonadota</taxon>
        <taxon>Gammaproteobacteria</taxon>
        <taxon>Enterobacterales</taxon>
        <taxon>Morganellaceae</taxon>
        <taxon>Moellerella</taxon>
    </lineage>
</organism>
<geneLocation type="plasmid" evidence="1 2">
    <name>pW1-b</name>
</geneLocation>
<protein>
    <submittedName>
        <fullName evidence="1">Tail assembly protein</fullName>
    </submittedName>
</protein>
<reference evidence="1" key="1">
    <citation type="submission" date="2022-03" db="EMBL/GenBank/DDBJ databases">
        <title>ESBL-producing Moellerella wisconsensis and Escherichia marmotae isolated from wild game meat.</title>
        <authorList>
            <person name="Biggel M."/>
        </authorList>
    </citation>
    <scope>NUCLEOTIDE SEQUENCE</scope>
    <source>
        <strain evidence="1">W1</strain>
    </source>
</reference>
<accession>A0ACD3YE25</accession>